<accession>A0ABR1YTQ4</accession>
<feature type="domain" description="DUF7626" evidence="2">
    <location>
        <begin position="53"/>
        <end position="106"/>
    </location>
</feature>
<reference evidence="3 4" key="1">
    <citation type="submission" date="2024-04" db="EMBL/GenBank/DDBJ databases">
        <title>Phyllosticta paracitricarpa is synonymous to the EU quarantine fungus P. citricarpa based on phylogenomic analyses.</title>
        <authorList>
            <consortium name="Lawrence Berkeley National Laboratory"/>
            <person name="Van Ingen-Buijs V.A."/>
            <person name="Van Westerhoven A.C."/>
            <person name="Haridas S."/>
            <person name="Skiadas P."/>
            <person name="Martin F."/>
            <person name="Groenewald J.Z."/>
            <person name="Crous P.W."/>
            <person name="Seidl M.F."/>
        </authorList>
    </citation>
    <scope>NUCLEOTIDE SEQUENCE [LARGE SCALE GENOMIC DNA]</scope>
    <source>
        <strain evidence="3 4">CBS 123374</strain>
    </source>
</reference>
<evidence type="ECO:0000256" key="1">
    <source>
        <dbReference type="SAM" id="MobiDB-lite"/>
    </source>
</evidence>
<dbReference type="EMBL" id="JBBWRZ010000004">
    <property type="protein sequence ID" value="KAK8238365.1"/>
    <property type="molecule type" value="Genomic_DNA"/>
</dbReference>
<protein>
    <recommendedName>
        <fullName evidence="2">DUF7626 domain-containing protein</fullName>
    </recommendedName>
</protein>
<keyword evidence="4" id="KW-1185">Reference proteome</keyword>
<proteinExistence type="predicted"/>
<dbReference type="InterPro" id="IPR056043">
    <property type="entry name" value="DUF7626"/>
</dbReference>
<feature type="compositionally biased region" description="Basic residues" evidence="1">
    <location>
        <begin position="231"/>
        <end position="255"/>
    </location>
</feature>
<organism evidence="3 4">
    <name type="scientific">Phyllosticta capitalensis</name>
    <dbReference type="NCBI Taxonomy" id="121624"/>
    <lineage>
        <taxon>Eukaryota</taxon>
        <taxon>Fungi</taxon>
        <taxon>Dikarya</taxon>
        <taxon>Ascomycota</taxon>
        <taxon>Pezizomycotina</taxon>
        <taxon>Dothideomycetes</taxon>
        <taxon>Dothideomycetes incertae sedis</taxon>
        <taxon>Botryosphaeriales</taxon>
        <taxon>Phyllostictaceae</taxon>
        <taxon>Phyllosticta</taxon>
    </lineage>
</organism>
<feature type="compositionally biased region" description="Acidic residues" evidence="1">
    <location>
        <begin position="264"/>
        <end position="273"/>
    </location>
</feature>
<comment type="caution">
    <text evidence="3">The sequence shown here is derived from an EMBL/GenBank/DDBJ whole genome shotgun (WGS) entry which is preliminary data.</text>
</comment>
<evidence type="ECO:0000259" key="2">
    <source>
        <dbReference type="Pfam" id="PF24625"/>
    </source>
</evidence>
<evidence type="ECO:0000313" key="4">
    <source>
        <dbReference type="Proteomes" id="UP001492380"/>
    </source>
</evidence>
<gene>
    <name evidence="3" type="ORF">HDK90DRAFT_524472</name>
</gene>
<feature type="region of interest" description="Disordered" evidence="1">
    <location>
        <begin position="231"/>
        <end position="279"/>
    </location>
</feature>
<dbReference type="Pfam" id="PF24625">
    <property type="entry name" value="DUF7626"/>
    <property type="match status" value="1"/>
</dbReference>
<evidence type="ECO:0000313" key="3">
    <source>
        <dbReference type="EMBL" id="KAK8238365.1"/>
    </source>
</evidence>
<dbReference type="Proteomes" id="UP001492380">
    <property type="component" value="Unassembled WGS sequence"/>
</dbReference>
<feature type="region of interest" description="Disordered" evidence="1">
    <location>
        <begin position="1"/>
        <end position="48"/>
    </location>
</feature>
<name>A0ABR1YTQ4_9PEZI</name>
<sequence length="279" mass="31685">MSVHFGRAASVEPYETEPEKVTVNEPETDANHASQSGARPKNLATGRRPITHNLDKHDTMILDLKSQTLGDTQISRILNHDGGNYHSKTIGTRYRRIRLAKMAHNDEPLELNKMYWTEEEDKLLLKSYTINVERHERERAREVARFFEDIAFSVNDLEKNVFYSPDACKRRYDDLISGKAKPHPDIDQNPYRARDDAHATLAVHEKKWAKVQAKKTVDWETVLVNEAAGKRVCKTPGKKRASGKRRPPGQRPAKKQKLDKELSDEIVCSDDDSSGGSSG</sequence>